<dbReference type="PROSITE" id="PS50880">
    <property type="entry name" value="TOPRIM"/>
    <property type="match status" value="1"/>
</dbReference>
<keyword evidence="11 12" id="KW-0804">Transcription</keyword>
<dbReference type="PANTHER" id="PTHR30313">
    <property type="entry name" value="DNA PRIMASE"/>
    <property type="match status" value="1"/>
</dbReference>
<dbReference type="InterPro" id="IPR034151">
    <property type="entry name" value="TOPRIM_DnaG_bac"/>
</dbReference>
<accession>A0ABV8D342</accession>
<keyword evidence="3 12" id="KW-0808">Transferase</keyword>
<keyword evidence="4 12" id="KW-0548">Nucleotidyltransferase</keyword>
<keyword evidence="8 12" id="KW-0862">Zinc</keyword>
<evidence type="ECO:0000256" key="9">
    <source>
        <dbReference type="ARBA" id="ARBA00022842"/>
    </source>
</evidence>
<dbReference type="EC" id="2.7.7.101" evidence="12"/>
<keyword evidence="5 12" id="KW-0235">DNA replication</keyword>
<evidence type="ECO:0000256" key="1">
    <source>
        <dbReference type="ARBA" id="ARBA00022478"/>
    </source>
</evidence>
<comment type="caution">
    <text evidence="15">The sequence shown here is derived from an EMBL/GenBank/DDBJ whole genome shotgun (WGS) entry which is preliminary data.</text>
</comment>
<dbReference type="InterPro" id="IPR016136">
    <property type="entry name" value="DNA_helicase_N/primase_C"/>
</dbReference>
<comment type="catalytic activity">
    <reaction evidence="12">
        <text>ssDNA + n NTP = ssDNA/pppN(pN)n-1 hybrid + (n-1) diphosphate.</text>
        <dbReference type="EC" id="2.7.7.101"/>
    </reaction>
</comment>
<dbReference type="InterPro" id="IPR006171">
    <property type="entry name" value="TOPRIM_dom"/>
</dbReference>
<dbReference type="RefSeq" id="WP_380432315.1">
    <property type="nucleotide sequence ID" value="NZ_JBHSAC010000068.1"/>
</dbReference>
<dbReference type="InterPro" id="IPR037068">
    <property type="entry name" value="DNA_primase_core_N_sf"/>
</dbReference>
<dbReference type="Gene3D" id="3.40.1360.10">
    <property type="match status" value="1"/>
</dbReference>
<evidence type="ECO:0000256" key="4">
    <source>
        <dbReference type="ARBA" id="ARBA00022695"/>
    </source>
</evidence>
<dbReference type="InterPro" id="IPR006295">
    <property type="entry name" value="DNA_primase_DnaG"/>
</dbReference>
<dbReference type="SMART" id="SM00400">
    <property type="entry name" value="ZnF_CHCC"/>
    <property type="match status" value="1"/>
</dbReference>
<dbReference type="Gene3D" id="3.90.580.10">
    <property type="entry name" value="Zinc finger, CHC2-type domain"/>
    <property type="match status" value="1"/>
</dbReference>
<dbReference type="Gene3D" id="3.90.980.10">
    <property type="entry name" value="DNA primase, catalytic core, N-terminal domain"/>
    <property type="match status" value="1"/>
</dbReference>
<proteinExistence type="inferred from homology"/>
<evidence type="ECO:0000256" key="7">
    <source>
        <dbReference type="ARBA" id="ARBA00022771"/>
    </source>
</evidence>
<dbReference type="Pfam" id="PF08275">
    <property type="entry name" value="DNAG_N"/>
    <property type="match status" value="1"/>
</dbReference>
<dbReference type="PANTHER" id="PTHR30313:SF2">
    <property type="entry name" value="DNA PRIMASE"/>
    <property type="match status" value="1"/>
</dbReference>
<gene>
    <name evidence="12 15" type="primary">dnaG</name>
    <name evidence="15" type="ORF">ACFOSE_08105</name>
</gene>
<evidence type="ECO:0000256" key="6">
    <source>
        <dbReference type="ARBA" id="ARBA00022723"/>
    </source>
</evidence>
<dbReference type="SUPFAM" id="SSF57783">
    <property type="entry name" value="Zinc beta-ribbon"/>
    <property type="match status" value="1"/>
</dbReference>
<dbReference type="InterPro" id="IPR050219">
    <property type="entry name" value="DnaG_primase"/>
</dbReference>
<dbReference type="HAMAP" id="MF_00974">
    <property type="entry name" value="DNA_primase_DnaG"/>
    <property type="match status" value="1"/>
</dbReference>
<dbReference type="InterPro" id="IPR013264">
    <property type="entry name" value="DNAG_N"/>
</dbReference>
<protein>
    <recommendedName>
        <fullName evidence="12 13">DNA primase</fullName>
        <ecNumber evidence="12">2.7.7.101</ecNumber>
    </recommendedName>
</protein>
<dbReference type="InterPro" id="IPR002694">
    <property type="entry name" value="Znf_CHC2"/>
</dbReference>
<keyword evidence="1 12" id="KW-0240">DNA-directed RNA polymerase</keyword>
<keyword evidence="2 12" id="KW-0639">Primosome</keyword>
<dbReference type="Proteomes" id="UP001595901">
    <property type="component" value="Unassembled WGS sequence"/>
</dbReference>
<comment type="subunit">
    <text evidence="12">Monomer. Interacts with DnaB.</text>
</comment>
<evidence type="ECO:0000259" key="14">
    <source>
        <dbReference type="PROSITE" id="PS50880"/>
    </source>
</evidence>
<dbReference type="EMBL" id="JBHSAC010000068">
    <property type="protein sequence ID" value="MFC3932710.1"/>
    <property type="molecule type" value="Genomic_DNA"/>
</dbReference>
<evidence type="ECO:0000313" key="16">
    <source>
        <dbReference type="Proteomes" id="UP001595901"/>
    </source>
</evidence>
<keyword evidence="10 12" id="KW-0238">DNA-binding</keyword>
<feature type="zinc finger region" description="CHC2-type" evidence="12">
    <location>
        <begin position="38"/>
        <end position="62"/>
    </location>
</feature>
<dbReference type="SMART" id="SM00493">
    <property type="entry name" value="TOPRIM"/>
    <property type="match status" value="1"/>
</dbReference>
<comment type="domain">
    <text evidence="12">Contains an N-terminal zinc-binding domain, a central core domain that contains the primase activity, and a C-terminal DnaB-binding domain.</text>
</comment>
<dbReference type="CDD" id="cd03364">
    <property type="entry name" value="TOPRIM_DnaG_primases"/>
    <property type="match status" value="1"/>
</dbReference>
<keyword evidence="7 12" id="KW-0863">Zinc-finger</keyword>
<dbReference type="InterPro" id="IPR036977">
    <property type="entry name" value="DNA_primase_Znf_CHC2"/>
</dbReference>
<evidence type="ECO:0000256" key="10">
    <source>
        <dbReference type="ARBA" id="ARBA00023125"/>
    </source>
</evidence>
<evidence type="ECO:0000256" key="13">
    <source>
        <dbReference type="PIRNR" id="PIRNR002811"/>
    </source>
</evidence>
<dbReference type="PIRSF" id="PIRSF002811">
    <property type="entry name" value="DnaG"/>
    <property type="match status" value="1"/>
</dbReference>
<dbReference type="Pfam" id="PF01807">
    <property type="entry name" value="Zn_ribbon_DnaG"/>
    <property type="match status" value="1"/>
</dbReference>
<comment type="function">
    <text evidence="12 13">RNA polymerase that catalyzes the synthesis of short RNA molecules used as primers for DNA polymerase during DNA replication.</text>
</comment>
<organism evidence="15 16">
    <name type="scientific">Streptococcus dentapri</name>
    <dbReference type="NCBI Taxonomy" id="573564"/>
    <lineage>
        <taxon>Bacteria</taxon>
        <taxon>Bacillati</taxon>
        <taxon>Bacillota</taxon>
        <taxon>Bacilli</taxon>
        <taxon>Lactobacillales</taxon>
        <taxon>Streptococcaceae</taxon>
        <taxon>Streptococcus</taxon>
    </lineage>
</organism>
<dbReference type="Gene3D" id="1.10.860.10">
    <property type="entry name" value="DNAb Helicase, Chain A"/>
    <property type="match status" value="1"/>
</dbReference>
<dbReference type="NCBIfam" id="TIGR01391">
    <property type="entry name" value="dnaG"/>
    <property type="match status" value="1"/>
</dbReference>
<keyword evidence="9" id="KW-0460">Magnesium</keyword>
<evidence type="ECO:0000256" key="11">
    <source>
        <dbReference type="ARBA" id="ARBA00023163"/>
    </source>
</evidence>
<feature type="domain" description="Toprim" evidence="14">
    <location>
        <begin position="261"/>
        <end position="342"/>
    </location>
</feature>
<comment type="similarity">
    <text evidence="12 13">Belongs to the DnaG primase family.</text>
</comment>
<keyword evidence="16" id="KW-1185">Reference proteome</keyword>
<evidence type="ECO:0000256" key="3">
    <source>
        <dbReference type="ARBA" id="ARBA00022679"/>
    </source>
</evidence>
<dbReference type="SUPFAM" id="SSF56731">
    <property type="entry name" value="DNA primase core"/>
    <property type="match status" value="1"/>
</dbReference>
<sequence length="593" mass="68433">MAIDKEVISEIKNSVNIVDVIGEIVSLSRSGRNYLGLCPFHKEKTPSFNVIEDKQFFHCFGCGKSGDVFKFLEEYRNITFMESVKILAERIGVDLAIEAPSQQPSSQNPYQKLFDINQDASKFYHAVLMTTKVGEAAKQYLYQRGLTDEMIAYFNIGLAPDENNYLYQSLSSKYDEDTILNSGLFNLSEQGKLFDSFRNRIMFPLTNENSQIVGFSGRIWAQIDSERKEAKYKNTRSTTIFNKSYELYHLDKAKSIITKTHEAYLMEGFMDVIAAYRAGIENAVASMGTALTPEHVNHLKKFTRKVVLTYDGDSAGQNAIAKSLEVLQDMTVEIVRIPNQMDPDEFIKANSAEELAKLLTQSRISSTEFWLQYLKPENVDNLQAEIAYVERVAKLIARVTSITAQNTYINMVAEILPDFDYFQIEQSVNNERLQVRAASQQTFVRPQESRVVELPVTKNLTAMQRAENQLFHRFLHHDFVLNEFRNRDDFAFENAQLEELYQILCQNGEISDLDLAEMSDDLRQVYYQVLEEHLPEELADDEIIQLENRIDKYRQEQDVRKRSKLIRESSNHGDDDRAMMEFEALIAQRRNME</sequence>
<dbReference type="InterPro" id="IPR030846">
    <property type="entry name" value="DnaG_bac"/>
</dbReference>
<evidence type="ECO:0000256" key="8">
    <source>
        <dbReference type="ARBA" id="ARBA00022833"/>
    </source>
</evidence>
<comment type="cofactor">
    <cofactor evidence="12 13">
        <name>Zn(2+)</name>
        <dbReference type="ChEBI" id="CHEBI:29105"/>
    </cofactor>
    <text evidence="12 13">Binds 1 zinc ion per monomer.</text>
</comment>
<name>A0ABV8D342_9STRE</name>
<dbReference type="Pfam" id="PF13155">
    <property type="entry name" value="Toprim_2"/>
    <property type="match status" value="1"/>
</dbReference>
<evidence type="ECO:0000256" key="5">
    <source>
        <dbReference type="ARBA" id="ARBA00022705"/>
    </source>
</evidence>
<keyword evidence="6 12" id="KW-0479">Metal-binding</keyword>
<evidence type="ECO:0000256" key="2">
    <source>
        <dbReference type="ARBA" id="ARBA00022515"/>
    </source>
</evidence>
<reference evidence="16" key="1">
    <citation type="journal article" date="2019" name="Int. J. Syst. Evol. Microbiol.">
        <title>The Global Catalogue of Microorganisms (GCM) 10K type strain sequencing project: providing services to taxonomists for standard genome sequencing and annotation.</title>
        <authorList>
            <consortium name="The Broad Institute Genomics Platform"/>
            <consortium name="The Broad Institute Genome Sequencing Center for Infectious Disease"/>
            <person name="Wu L."/>
            <person name="Ma J."/>
        </authorList>
    </citation>
    <scope>NUCLEOTIDE SEQUENCE [LARGE SCALE GENOMIC DNA]</scope>
    <source>
        <strain evidence="16">CCUG 58728</strain>
    </source>
</reference>
<evidence type="ECO:0000256" key="12">
    <source>
        <dbReference type="HAMAP-Rule" id="MF_00974"/>
    </source>
</evidence>
<evidence type="ECO:0000313" key="15">
    <source>
        <dbReference type="EMBL" id="MFC3932710.1"/>
    </source>
</evidence>